<evidence type="ECO:0000256" key="5">
    <source>
        <dbReference type="PIRNR" id="PIRNR038994"/>
    </source>
</evidence>
<dbReference type="Gene3D" id="2.30.40.10">
    <property type="entry name" value="Urease, subunit C, domain 1"/>
    <property type="match status" value="1"/>
</dbReference>
<dbReference type="GO" id="GO:0008448">
    <property type="term" value="F:N-acetylglucosamine-6-phosphate deacetylase activity"/>
    <property type="evidence" value="ECO:0007669"/>
    <property type="project" value="UniProtKB-EC"/>
</dbReference>
<feature type="binding site" evidence="7">
    <location>
        <begin position="299"/>
        <end position="301"/>
    </location>
    <ligand>
        <name>substrate</name>
    </ligand>
</feature>
<dbReference type="InterPro" id="IPR011059">
    <property type="entry name" value="Metal-dep_hydrolase_composite"/>
</dbReference>
<dbReference type="InterPro" id="IPR003764">
    <property type="entry name" value="GlcNAc_6-P_deAcase"/>
</dbReference>
<name>A0A9D9D9M6_9GAMM</name>
<feature type="binding site" evidence="8">
    <location>
        <position position="187"/>
    </location>
    <ligand>
        <name>Zn(2+)</name>
        <dbReference type="ChEBI" id="CHEBI:29105"/>
    </ligand>
</feature>
<evidence type="ECO:0000256" key="4">
    <source>
        <dbReference type="ARBA" id="ARBA00023277"/>
    </source>
</evidence>
<feature type="binding site" evidence="7">
    <location>
        <position position="243"/>
    </location>
    <ligand>
        <name>substrate</name>
    </ligand>
</feature>
<feature type="active site" description="Proton donor/acceptor" evidence="6">
    <location>
        <position position="266"/>
    </location>
</feature>
<comment type="cofactor">
    <cofactor evidence="8">
        <name>a divalent metal cation</name>
        <dbReference type="ChEBI" id="CHEBI:60240"/>
    </cofactor>
    <text evidence="8">Binds 1 divalent metal cation per subunit.</text>
</comment>
<evidence type="ECO:0000256" key="7">
    <source>
        <dbReference type="PIRSR" id="PIRSR038994-2"/>
    </source>
</evidence>
<dbReference type="EMBL" id="JADINH010000064">
    <property type="protein sequence ID" value="MBO8415370.1"/>
    <property type="molecule type" value="Genomic_DNA"/>
</dbReference>
<feature type="domain" description="Amidohydrolase-related" evidence="9">
    <location>
        <begin position="45"/>
        <end position="371"/>
    </location>
</feature>
<dbReference type="PIRSF" id="PIRSF038994">
    <property type="entry name" value="NagA"/>
    <property type="match status" value="1"/>
</dbReference>
<keyword evidence="4 5" id="KW-0119">Carbohydrate metabolism</keyword>
<dbReference type="PANTHER" id="PTHR11113">
    <property type="entry name" value="N-ACETYLGLUCOSAMINE-6-PHOSPHATE DEACETYLASE"/>
    <property type="match status" value="1"/>
</dbReference>
<feature type="binding site" evidence="8">
    <location>
        <position position="208"/>
    </location>
    <ligand>
        <name>Zn(2+)</name>
        <dbReference type="ChEBI" id="CHEBI:29105"/>
    </ligand>
</feature>
<dbReference type="SUPFAM" id="SSF51338">
    <property type="entry name" value="Composite domain of metallo-dependent hydrolases"/>
    <property type="match status" value="1"/>
</dbReference>
<evidence type="ECO:0000256" key="1">
    <source>
        <dbReference type="ARBA" id="ARBA00010716"/>
    </source>
</evidence>
<dbReference type="SUPFAM" id="SSF51556">
    <property type="entry name" value="Metallo-dependent hydrolases"/>
    <property type="match status" value="1"/>
</dbReference>
<dbReference type="GO" id="GO:0046872">
    <property type="term" value="F:metal ion binding"/>
    <property type="evidence" value="ECO:0007669"/>
    <property type="project" value="UniProtKB-KW"/>
</dbReference>
<comment type="caution">
    <text evidence="10">The sequence shown here is derived from an EMBL/GenBank/DDBJ whole genome shotgun (WGS) entry which is preliminary data.</text>
</comment>
<feature type="binding site" evidence="8">
    <location>
        <position position="122"/>
    </location>
    <ligand>
        <name>Zn(2+)</name>
        <dbReference type="ChEBI" id="CHEBI:29105"/>
    </ligand>
</feature>
<feature type="binding site" evidence="7">
    <location>
        <begin position="211"/>
        <end position="212"/>
    </location>
    <ligand>
        <name>substrate</name>
    </ligand>
</feature>
<evidence type="ECO:0000313" key="11">
    <source>
        <dbReference type="Proteomes" id="UP000823631"/>
    </source>
</evidence>
<dbReference type="PANTHER" id="PTHR11113:SF14">
    <property type="entry name" value="N-ACETYLGLUCOSAMINE-6-PHOSPHATE DEACETYLASE"/>
    <property type="match status" value="1"/>
</dbReference>
<dbReference type="InterPro" id="IPR032466">
    <property type="entry name" value="Metal_Hydrolase"/>
</dbReference>
<keyword evidence="3 5" id="KW-0378">Hydrolase</keyword>
<evidence type="ECO:0000256" key="6">
    <source>
        <dbReference type="PIRSR" id="PIRSR038994-1"/>
    </source>
</evidence>
<dbReference type="EC" id="3.5.1.25" evidence="10"/>
<dbReference type="AlphaFoldDB" id="A0A9D9D9M6"/>
<keyword evidence="2 8" id="KW-0479">Metal-binding</keyword>
<gene>
    <name evidence="10" type="primary">nagA</name>
    <name evidence="10" type="ORF">IAB19_03190</name>
</gene>
<accession>A0A9D9D9M6</accession>
<dbReference type="Pfam" id="PF01979">
    <property type="entry name" value="Amidohydro_1"/>
    <property type="match status" value="1"/>
</dbReference>
<proteinExistence type="inferred from homology"/>
<evidence type="ECO:0000256" key="8">
    <source>
        <dbReference type="PIRSR" id="PIRSR038994-3"/>
    </source>
</evidence>
<dbReference type="InterPro" id="IPR006680">
    <property type="entry name" value="Amidohydro-rel"/>
</dbReference>
<dbReference type="GO" id="GO:0006046">
    <property type="term" value="P:N-acetylglucosamine catabolic process"/>
    <property type="evidence" value="ECO:0007669"/>
    <property type="project" value="TreeGrafter"/>
</dbReference>
<evidence type="ECO:0000256" key="2">
    <source>
        <dbReference type="ARBA" id="ARBA00022723"/>
    </source>
</evidence>
<reference evidence="10" key="1">
    <citation type="submission" date="2020-10" db="EMBL/GenBank/DDBJ databases">
        <authorList>
            <person name="Gilroy R."/>
        </authorList>
    </citation>
    <scope>NUCLEOTIDE SEQUENCE</scope>
    <source>
        <strain evidence="10">17213</strain>
    </source>
</reference>
<organism evidence="10 11">
    <name type="scientific">Candidatus Avisuccinivibrio stercorigallinarum</name>
    <dbReference type="NCBI Taxonomy" id="2840704"/>
    <lineage>
        <taxon>Bacteria</taxon>
        <taxon>Pseudomonadati</taxon>
        <taxon>Pseudomonadota</taxon>
        <taxon>Gammaproteobacteria</taxon>
        <taxon>Aeromonadales</taxon>
        <taxon>Succinivibrionaceae</taxon>
        <taxon>Succinivibrionaceae incertae sedis</taxon>
        <taxon>Candidatus Avisuccinivibrio</taxon>
    </lineage>
</organism>
<feature type="binding site" evidence="7">
    <location>
        <position position="219"/>
    </location>
    <ligand>
        <name>substrate</name>
    </ligand>
</feature>
<protein>
    <submittedName>
        <fullName evidence="10">N-acetylglucosamine-6-phosphate deacetylase</fullName>
        <ecNumber evidence="10">3.5.1.25</ecNumber>
    </submittedName>
</protein>
<dbReference type="FunFam" id="3.20.20.140:FF:000004">
    <property type="entry name" value="N-acetylglucosamine-6-phosphate deacetylase"/>
    <property type="match status" value="1"/>
</dbReference>
<reference evidence="10" key="2">
    <citation type="journal article" date="2021" name="PeerJ">
        <title>Extensive microbial diversity within the chicken gut microbiome revealed by metagenomics and culture.</title>
        <authorList>
            <person name="Gilroy R."/>
            <person name="Ravi A."/>
            <person name="Getino M."/>
            <person name="Pursley I."/>
            <person name="Horton D.L."/>
            <person name="Alikhan N.F."/>
            <person name="Baker D."/>
            <person name="Gharbi K."/>
            <person name="Hall N."/>
            <person name="Watson M."/>
            <person name="Adriaenssens E.M."/>
            <person name="Foster-Nyarko E."/>
            <person name="Jarju S."/>
            <person name="Secka A."/>
            <person name="Antonio M."/>
            <person name="Oren A."/>
            <person name="Chaudhuri R.R."/>
            <person name="La Ragione R."/>
            <person name="Hildebrand F."/>
            <person name="Pallen M.J."/>
        </authorList>
    </citation>
    <scope>NUCLEOTIDE SEQUENCE</scope>
    <source>
        <strain evidence="10">17213</strain>
    </source>
</reference>
<evidence type="ECO:0000259" key="9">
    <source>
        <dbReference type="Pfam" id="PF01979"/>
    </source>
</evidence>
<evidence type="ECO:0000256" key="3">
    <source>
        <dbReference type="ARBA" id="ARBA00022801"/>
    </source>
</evidence>
<feature type="binding site" evidence="7">
    <location>
        <position position="133"/>
    </location>
    <ligand>
        <name>substrate</name>
    </ligand>
</feature>
<comment type="similarity">
    <text evidence="1 5">Belongs to the metallo-dependent hydrolases superfamily. NagA family.</text>
</comment>
<dbReference type="Proteomes" id="UP000823631">
    <property type="component" value="Unassembled WGS sequence"/>
</dbReference>
<dbReference type="NCBIfam" id="TIGR00221">
    <property type="entry name" value="nagA"/>
    <property type="match status" value="1"/>
</dbReference>
<dbReference type="CDD" id="cd00854">
    <property type="entry name" value="NagA"/>
    <property type="match status" value="1"/>
</dbReference>
<dbReference type="Gene3D" id="3.20.20.140">
    <property type="entry name" value="Metal-dependent hydrolases"/>
    <property type="match status" value="1"/>
</dbReference>
<evidence type="ECO:0000313" key="10">
    <source>
        <dbReference type="EMBL" id="MBO8415370.1"/>
    </source>
</evidence>
<sequence>MQIVNAQIYGTDFTFHQGAIGVEGDKFTTPSESSGEVVDAKGLYAIPGLVDIHFHGADGADFMDGTPEALHTIASYEASVGVTSICPASMTMGREDILKACANAAAFKAGEHEANLVGINMEGPFVSHQKVGAQNPAFVLKPSAEFFREAQQAANGLIKLMAIAPETEGALDTIRALKDEVLCSIAHTGAGYELACKAINSGATHITHLYNAMPSLHHREPGPIAAGADAPWCEAEIICDGIHIHPAAVRCAFKLYGPERMILISDSMMATGLKNGVYQLGGQRVTVTDRKALLDNGTIAGSATNLFDCMKTAVTKMQIPFETAVRCASWNPARSIGVLGTVGSIEPGKEASLLLVDKELNLKAVLLRGRWLKCEL</sequence>